<dbReference type="SUPFAM" id="SSF56300">
    <property type="entry name" value="Metallo-dependent phosphatases"/>
    <property type="match status" value="1"/>
</dbReference>
<feature type="transmembrane region" description="Helical" evidence="3">
    <location>
        <begin position="120"/>
        <end position="144"/>
    </location>
</feature>
<gene>
    <name evidence="5" type="ORF">LVJ94_35980</name>
</gene>
<dbReference type="Pfam" id="PF00149">
    <property type="entry name" value="Metallophos"/>
    <property type="match status" value="1"/>
</dbReference>
<keyword evidence="3" id="KW-0472">Membrane</keyword>
<evidence type="ECO:0000256" key="2">
    <source>
        <dbReference type="ARBA" id="ARBA00022801"/>
    </source>
</evidence>
<feature type="transmembrane region" description="Helical" evidence="3">
    <location>
        <begin position="40"/>
        <end position="65"/>
    </location>
</feature>
<protein>
    <submittedName>
        <fullName evidence="5">Metallophosphoesterase</fullName>
    </submittedName>
</protein>
<reference evidence="5" key="1">
    <citation type="submission" date="2021-12" db="EMBL/GenBank/DDBJ databases">
        <title>Discovery of the Pendulisporaceae a myxobacterial family with distinct sporulation behavior and unique specialized metabolism.</title>
        <authorList>
            <person name="Garcia R."/>
            <person name="Popoff A."/>
            <person name="Bader C.D."/>
            <person name="Loehr J."/>
            <person name="Walesch S."/>
            <person name="Walt C."/>
            <person name="Boldt J."/>
            <person name="Bunk B."/>
            <person name="Haeckl F.J.F.P.J."/>
            <person name="Gunesch A.P."/>
            <person name="Birkelbach J."/>
            <person name="Nuebel U."/>
            <person name="Pietschmann T."/>
            <person name="Bach T."/>
            <person name="Mueller R."/>
        </authorList>
    </citation>
    <scope>NUCLEOTIDE SEQUENCE</scope>
    <source>
        <strain evidence="5">MSr11367</strain>
    </source>
</reference>
<evidence type="ECO:0000256" key="1">
    <source>
        <dbReference type="ARBA" id="ARBA00022723"/>
    </source>
</evidence>
<feature type="transmembrane region" description="Helical" evidence="3">
    <location>
        <begin position="6"/>
        <end position="28"/>
    </location>
</feature>
<evidence type="ECO:0000313" key="5">
    <source>
        <dbReference type="EMBL" id="WXB02304.1"/>
    </source>
</evidence>
<keyword evidence="3" id="KW-0812">Transmembrane</keyword>
<evidence type="ECO:0000256" key="3">
    <source>
        <dbReference type="SAM" id="Phobius"/>
    </source>
</evidence>
<dbReference type="InterPro" id="IPR051158">
    <property type="entry name" value="Metallophosphoesterase_sf"/>
</dbReference>
<dbReference type="Gene3D" id="3.60.21.10">
    <property type="match status" value="1"/>
</dbReference>
<keyword evidence="3" id="KW-1133">Transmembrane helix</keyword>
<dbReference type="PANTHER" id="PTHR31302:SF31">
    <property type="entry name" value="PHOSPHODIESTERASE YAEI"/>
    <property type="match status" value="1"/>
</dbReference>
<dbReference type="Proteomes" id="UP001374803">
    <property type="component" value="Chromosome"/>
</dbReference>
<name>A0ABZ2KUH3_9BACT</name>
<accession>A0ABZ2KUH3</accession>
<keyword evidence="1" id="KW-0479">Metal-binding</keyword>
<dbReference type="InterPro" id="IPR004843">
    <property type="entry name" value="Calcineurin-like_PHP"/>
</dbReference>
<feature type="transmembrane region" description="Helical" evidence="3">
    <location>
        <begin position="71"/>
        <end position="99"/>
    </location>
</feature>
<evidence type="ECO:0000259" key="4">
    <source>
        <dbReference type="Pfam" id="PF00149"/>
    </source>
</evidence>
<dbReference type="InterPro" id="IPR029052">
    <property type="entry name" value="Metallo-depent_PP-like"/>
</dbReference>
<dbReference type="PANTHER" id="PTHR31302">
    <property type="entry name" value="TRANSMEMBRANE PROTEIN WITH METALLOPHOSPHOESTERASE DOMAIN-RELATED"/>
    <property type="match status" value="1"/>
</dbReference>
<feature type="domain" description="Calcineurin-like phosphoesterase" evidence="4">
    <location>
        <begin position="167"/>
        <end position="334"/>
    </location>
</feature>
<sequence length="405" mass="43428">MWPFLSLTQSLSLCLILALLGAVFLRVLHRAAWRRRGLRLAYAAAFGVLLIAHAAWSVGLAWFVVSYWGAIVASVGLIVSGFGVASLPLAALVRVVFAFALLRKASPPSRTSPVMSRRAFVGAATALVPAGAMGTAVGGFSAAVTSTPLRTIPVTFPKLHPALEGFSILQLSDLHLGASRNVRDLQRFFESIPRRPDLIVFTGDIADDLHQLGPALRMADQFGARCGVLACLGNHEYLHDARRARAIFDASPVPLLVDAGTTLRVGDAHLYVAGANDPVVIGANIQPFLESAIDRALRDAPSDTFRLLLSHRPEGFDPAARHGIDLTLSGHTHGGQIGFNGKSAFEPLWPDGYLWGAYRRGTSRLYTTSGFGDWFPFRIGCSTEAPLVVLSSESEDPSRTLAGRS</sequence>
<evidence type="ECO:0000313" key="6">
    <source>
        <dbReference type="Proteomes" id="UP001374803"/>
    </source>
</evidence>
<dbReference type="EMBL" id="CP089983">
    <property type="protein sequence ID" value="WXB02304.1"/>
    <property type="molecule type" value="Genomic_DNA"/>
</dbReference>
<proteinExistence type="predicted"/>
<keyword evidence="6" id="KW-1185">Reference proteome</keyword>
<keyword evidence="2" id="KW-0378">Hydrolase</keyword>
<organism evidence="5 6">
    <name type="scientific">Pendulispora rubella</name>
    <dbReference type="NCBI Taxonomy" id="2741070"/>
    <lineage>
        <taxon>Bacteria</taxon>
        <taxon>Pseudomonadati</taxon>
        <taxon>Myxococcota</taxon>
        <taxon>Myxococcia</taxon>
        <taxon>Myxococcales</taxon>
        <taxon>Sorangiineae</taxon>
        <taxon>Pendulisporaceae</taxon>
        <taxon>Pendulispora</taxon>
    </lineage>
</organism>
<dbReference type="RefSeq" id="WP_394831931.1">
    <property type="nucleotide sequence ID" value="NZ_CP089929.1"/>
</dbReference>